<keyword evidence="6" id="KW-0418">Kinase</keyword>
<evidence type="ECO:0000256" key="6">
    <source>
        <dbReference type="ARBA" id="ARBA00022777"/>
    </source>
</evidence>
<keyword evidence="7" id="KW-0067">ATP-binding</keyword>
<dbReference type="GO" id="GO:0004673">
    <property type="term" value="F:protein histidine kinase activity"/>
    <property type="evidence" value="ECO:0007669"/>
    <property type="project" value="UniProtKB-EC"/>
</dbReference>
<dbReference type="SUPFAM" id="SSF55781">
    <property type="entry name" value="GAF domain-like"/>
    <property type="match status" value="2"/>
</dbReference>
<dbReference type="SMART" id="SM00065">
    <property type="entry name" value="GAF"/>
    <property type="match status" value="2"/>
</dbReference>
<dbReference type="Pfam" id="PF02518">
    <property type="entry name" value="HATPase_c"/>
    <property type="match status" value="1"/>
</dbReference>
<dbReference type="InterPro" id="IPR011495">
    <property type="entry name" value="Sig_transdc_His_kin_sub2_dim/P"/>
</dbReference>
<dbReference type="Gene3D" id="3.30.450.40">
    <property type="match status" value="2"/>
</dbReference>
<evidence type="ECO:0000313" key="9">
    <source>
        <dbReference type="EMBL" id="CAA9574280.1"/>
    </source>
</evidence>
<accession>A0A6J4VFH8</accession>
<dbReference type="InterPro" id="IPR011102">
    <property type="entry name" value="Sig_transdc_His_kinase_HWE"/>
</dbReference>
<dbReference type="InterPro" id="IPR005467">
    <property type="entry name" value="His_kinase_dom"/>
</dbReference>
<evidence type="ECO:0000256" key="1">
    <source>
        <dbReference type="ARBA" id="ARBA00000085"/>
    </source>
</evidence>
<keyword evidence="4" id="KW-0808">Transferase</keyword>
<dbReference type="EC" id="2.7.13.3" evidence="2"/>
<reference evidence="9" key="1">
    <citation type="submission" date="2020-02" db="EMBL/GenBank/DDBJ databases">
        <authorList>
            <person name="Meier V. D."/>
        </authorList>
    </citation>
    <scope>NUCLEOTIDE SEQUENCE</scope>
    <source>
        <strain evidence="9">AVDCRST_MAG49</strain>
    </source>
</reference>
<evidence type="ECO:0000256" key="2">
    <source>
        <dbReference type="ARBA" id="ARBA00012438"/>
    </source>
</evidence>
<evidence type="ECO:0000256" key="7">
    <source>
        <dbReference type="ARBA" id="ARBA00022840"/>
    </source>
</evidence>
<proteinExistence type="predicted"/>
<feature type="domain" description="Histidine kinase" evidence="8">
    <location>
        <begin position="467"/>
        <end position="663"/>
    </location>
</feature>
<dbReference type="SMART" id="SM00387">
    <property type="entry name" value="HATPase_c"/>
    <property type="match status" value="1"/>
</dbReference>
<dbReference type="SUPFAM" id="SSF55874">
    <property type="entry name" value="ATPase domain of HSP90 chaperone/DNA topoisomerase II/histidine kinase"/>
    <property type="match status" value="1"/>
</dbReference>
<dbReference type="AlphaFoldDB" id="A0A6J4VFH8"/>
<dbReference type="EMBL" id="CADCWG010000289">
    <property type="protein sequence ID" value="CAA9574280.1"/>
    <property type="molecule type" value="Genomic_DNA"/>
</dbReference>
<dbReference type="Pfam" id="PF01590">
    <property type="entry name" value="GAF"/>
    <property type="match status" value="1"/>
</dbReference>
<sequence>MSTATPIRELADRLAVDLVQAYEQARVATGNGGTKHQAQLASGQPLRDAFGAFGEEAAGAGVSLEDAMAASVEALQHLFERFGGHTADPATMLAAGIALAATARAYDIDGRPPTPTRDQELPTQLSRLAALHRVNRAVTAHLELSEMLETSVRVVSETVGSDACAVFLYDSATESLALRAAVGLNPASVGAVTIRPGVGITGRAAVERRPIAAPDAHVHEAFLDSPGMGDNVYASQVSVPMLLRGANKLVGVLNILTVGRRTFDDDEIAFLQTVAGELAISIENARLYSRTDARLRRKVAELGTLQRVSRTVASSLDLDQVLRLLAEQAVELINADAAAIFRLPHPPGGKPSGEVNPTIEHFVGDEREVVGPNRDRLVRQVVRTGASQAVDIDYVDGSGMVFCLPLRSARETLGALCLRLRPNTELTEDELGLLQAFSDSASLAIENAQLYQDARHGLETASALLQEMHHRVRNNLQTVAALLSLQLRSAEDAPWSVQLREAISRIQAIAGVHDLLSDEQRLAGTTVDVIAKHVVDDAHSTLVPPGLHVEFEVVPGDVVVPSRQATVLALLINELITNAVSHGFEGRQCGKVEIRAWHHDGLVSVEVSNDGEAVPDGFVPAESSGLGMKIVHRLVTSDLRGQFTIGSPGGQGTIATITFPLAEPEPESTLDALSMVGAG</sequence>
<dbReference type="SMART" id="SM00911">
    <property type="entry name" value="HWE_HK"/>
    <property type="match status" value="1"/>
</dbReference>
<dbReference type="InterPro" id="IPR029016">
    <property type="entry name" value="GAF-like_dom_sf"/>
</dbReference>
<comment type="catalytic activity">
    <reaction evidence="1">
        <text>ATP + protein L-histidine = ADP + protein N-phospho-L-histidine.</text>
        <dbReference type="EC" id="2.7.13.3"/>
    </reaction>
</comment>
<dbReference type="Gene3D" id="3.30.450.20">
    <property type="entry name" value="PAS domain"/>
    <property type="match status" value="1"/>
</dbReference>
<evidence type="ECO:0000256" key="3">
    <source>
        <dbReference type="ARBA" id="ARBA00022553"/>
    </source>
</evidence>
<dbReference type="PANTHER" id="PTHR41523:SF8">
    <property type="entry name" value="ETHYLENE RESPONSE SENSOR PROTEIN"/>
    <property type="match status" value="1"/>
</dbReference>
<dbReference type="InterPro" id="IPR036890">
    <property type="entry name" value="HATPase_C_sf"/>
</dbReference>
<dbReference type="Gene3D" id="3.30.565.10">
    <property type="entry name" value="Histidine kinase-like ATPase, C-terminal domain"/>
    <property type="match status" value="1"/>
</dbReference>
<evidence type="ECO:0000256" key="4">
    <source>
        <dbReference type="ARBA" id="ARBA00022679"/>
    </source>
</evidence>
<dbReference type="PANTHER" id="PTHR41523">
    <property type="entry name" value="TWO-COMPONENT SYSTEM SENSOR PROTEIN"/>
    <property type="match status" value="1"/>
</dbReference>
<organism evidence="9">
    <name type="scientific">uncultured Thermomicrobiales bacterium</name>
    <dbReference type="NCBI Taxonomy" id="1645740"/>
    <lineage>
        <taxon>Bacteria</taxon>
        <taxon>Pseudomonadati</taxon>
        <taxon>Thermomicrobiota</taxon>
        <taxon>Thermomicrobia</taxon>
        <taxon>Thermomicrobiales</taxon>
        <taxon>environmental samples</taxon>
    </lineage>
</organism>
<dbReference type="GO" id="GO:0005524">
    <property type="term" value="F:ATP binding"/>
    <property type="evidence" value="ECO:0007669"/>
    <property type="project" value="UniProtKB-KW"/>
</dbReference>
<dbReference type="InterPro" id="IPR003018">
    <property type="entry name" value="GAF"/>
</dbReference>
<dbReference type="Pfam" id="PF07568">
    <property type="entry name" value="HisKA_2"/>
    <property type="match status" value="1"/>
</dbReference>
<evidence type="ECO:0000259" key="8">
    <source>
        <dbReference type="PROSITE" id="PS50109"/>
    </source>
</evidence>
<dbReference type="InterPro" id="IPR003594">
    <property type="entry name" value="HATPase_dom"/>
</dbReference>
<protein>
    <recommendedName>
        <fullName evidence="2">histidine kinase</fullName>
        <ecNumber evidence="2">2.7.13.3</ecNumber>
    </recommendedName>
</protein>
<dbReference type="PROSITE" id="PS50109">
    <property type="entry name" value="HIS_KIN"/>
    <property type="match status" value="1"/>
</dbReference>
<name>A0A6J4VFH8_9BACT</name>
<evidence type="ECO:0000256" key="5">
    <source>
        <dbReference type="ARBA" id="ARBA00022741"/>
    </source>
</evidence>
<keyword evidence="5" id="KW-0547">Nucleotide-binding</keyword>
<dbReference type="Pfam" id="PF13185">
    <property type="entry name" value="GAF_2"/>
    <property type="match status" value="1"/>
</dbReference>
<keyword evidence="3" id="KW-0597">Phosphoprotein</keyword>
<gene>
    <name evidence="9" type="ORF">AVDCRST_MAG49-3982</name>
</gene>